<dbReference type="SUPFAM" id="SSF56935">
    <property type="entry name" value="Porins"/>
    <property type="match status" value="1"/>
</dbReference>
<evidence type="ECO:0000256" key="2">
    <source>
        <dbReference type="ARBA" id="ARBA00009810"/>
    </source>
</evidence>
<keyword evidence="6 15" id="KW-0732">Signal</keyword>
<evidence type="ECO:0000256" key="8">
    <source>
        <dbReference type="ARBA" id="ARBA00023136"/>
    </source>
</evidence>
<evidence type="ECO:0000256" key="12">
    <source>
        <dbReference type="PROSITE-ProRule" id="PRU10144"/>
    </source>
</evidence>
<keyword evidence="9 18" id="KW-0675">Receptor</keyword>
<organism evidence="18 19">
    <name type="scientific">Uruburuella testudinis</name>
    <dbReference type="NCBI Taxonomy" id="1282863"/>
    <lineage>
        <taxon>Bacteria</taxon>
        <taxon>Pseudomonadati</taxon>
        <taxon>Pseudomonadota</taxon>
        <taxon>Betaproteobacteria</taxon>
        <taxon>Neisseriales</taxon>
        <taxon>Neisseriaceae</taxon>
        <taxon>Uruburuella</taxon>
    </lineage>
</organism>
<evidence type="ECO:0000313" key="18">
    <source>
        <dbReference type="EMBL" id="UOO80941.1"/>
    </source>
</evidence>
<dbReference type="PROSITE" id="PS01156">
    <property type="entry name" value="TONB_DEPENDENT_REC_2"/>
    <property type="match status" value="1"/>
</dbReference>
<evidence type="ECO:0000256" key="5">
    <source>
        <dbReference type="ARBA" id="ARBA00022692"/>
    </source>
</evidence>
<evidence type="ECO:0000256" key="1">
    <source>
        <dbReference type="ARBA" id="ARBA00004571"/>
    </source>
</evidence>
<gene>
    <name evidence="18" type="ORF">LVJ83_08065</name>
</gene>
<dbReference type="Gene3D" id="2.40.170.20">
    <property type="entry name" value="TonB-dependent receptor, beta-barrel domain"/>
    <property type="match status" value="1"/>
</dbReference>
<evidence type="ECO:0000256" key="13">
    <source>
        <dbReference type="RuleBase" id="RU003357"/>
    </source>
</evidence>
<evidence type="ECO:0000256" key="9">
    <source>
        <dbReference type="ARBA" id="ARBA00023170"/>
    </source>
</evidence>
<dbReference type="PANTHER" id="PTHR30442">
    <property type="entry name" value="IRON III DICITRATE TRANSPORT PROTEIN FECA"/>
    <property type="match status" value="1"/>
</dbReference>
<evidence type="ECO:0000259" key="17">
    <source>
        <dbReference type="Pfam" id="PF07715"/>
    </source>
</evidence>
<keyword evidence="3 11" id="KW-0813">Transport</keyword>
<keyword evidence="4 11" id="KW-1134">Transmembrane beta strand</keyword>
<dbReference type="InterPro" id="IPR000531">
    <property type="entry name" value="Beta-barrel_TonB"/>
</dbReference>
<comment type="subcellular location">
    <subcellularLocation>
        <location evidence="1 11">Cell outer membrane</location>
        <topology evidence="1 11">Multi-pass membrane protein</topology>
    </subcellularLocation>
</comment>
<feature type="short sequence motif" description="TonB C-terminal box" evidence="12">
    <location>
        <begin position="926"/>
        <end position="943"/>
    </location>
</feature>
<dbReference type="PROSITE" id="PS52016">
    <property type="entry name" value="TONB_DEPENDENT_REC_3"/>
    <property type="match status" value="1"/>
</dbReference>
<evidence type="ECO:0000313" key="19">
    <source>
        <dbReference type="Proteomes" id="UP000829817"/>
    </source>
</evidence>
<evidence type="ECO:0000256" key="14">
    <source>
        <dbReference type="SAM" id="MobiDB-lite"/>
    </source>
</evidence>
<evidence type="ECO:0000256" key="15">
    <source>
        <dbReference type="SAM" id="SignalP"/>
    </source>
</evidence>
<evidence type="ECO:0000256" key="3">
    <source>
        <dbReference type="ARBA" id="ARBA00022448"/>
    </source>
</evidence>
<dbReference type="Proteomes" id="UP000829817">
    <property type="component" value="Chromosome"/>
</dbReference>
<evidence type="ECO:0000256" key="6">
    <source>
        <dbReference type="ARBA" id="ARBA00022729"/>
    </source>
</evidence>
<dbReference type="RefSeq" id="WP_244784011.1">
    <property type="nucleotide sequence ID" value="NZ_CP091508.1"/>
</dbReference>
<keyword evidence="8 11" id="KW-0472">Membrane</keyword>
<feature type="region of interest" description="Disordered" evidence="14">
    <location>
        <begin position="462"/>
        <end position="481"/>
    </location>
</feature>
<feature type="chain" id="PRO_5046721550" evidence="15">
    <location>
        <begin position="25"/>
        <end position="943"/>
    </location>
</feature>
<dbReference type="Pfam" id="PF07715">
    <property type="entry name" value="Plug"/>
    <property type="match status" value="1"/>
</dbReference>
<feature type="compositionally biased region" description="Basic and acidic residues" evidence="14">
    <location>
        <begin position="462"/>
        <end position="476"/>
    </location>
</feature>
<protein>
    <submittedName>
        <fullName evidence="18">TonB-dependent receptor</fullName>
    </submittedName>
</protein>
<keyword evidence="7 13" id="KW-0798">TonB box</keyword>
<dbReference type="PANTHER" id="PTHR30442:SF0">
    <property type="entry name" value="FE(3+) DICITRATE TRANSPORT PROTEIN FECA"/>
    <property type="match status" value="1"/>
</dbReference>
<dbReference type="InterPro" id="IPR037066">
    <property type="entry name" value="Plug_dom_sf"/>
</dbReference>
<evidence type="ECO:0000256" key="4">
    <source>
        <dbReference type="ARBA" id="ARBA00022452"/>
    </source>
</evidence>
<name>A0ABY4DPH3_9NEIS</name>
<dbReference type="InterPro" id="IPR036942">
    <property type="entry name" value="Beta-barrel_TonB_sf"/>
</dbReference>
<accession>A0ABY4DPH3</accession>
<evidence type="ECO:0000256" key="10">
    <source>
        <dbReference type="ARBA" id="ARBA00023237"/>
    </source>
</evidence>
<evidence type="ECO:0000256" key="7">
    <source>
        <dbReference type="ARBA" id="ARBA00023077"/>
    </source>
</evidence>
<keyword evidence="10 11" id="KW-0998">Cell outer membrane</keyword>
<dbReference type="InterPro" id="IPR010917">
    <property type="entry name" value="TonB_rcpt_CS"/>
</dbReference>
<reference evidence="18 19" key="1">
    <citation type="journal article" date="2022" name="Res Sq">
        <title>Evolution of multicellular longitudinally dividing oral cavity symbionts (Neisseriaceae).</title>
        <authorList>
            <person name="Nyongesa S."/>
            <person name="Weber P."/>
            <person name="Bernet E."/>
            <person name="Pullido F."/>
            <person name="Nieckarz M."/>
            <person name="Delaby M."/>
            <person name="Nieves C."/>
            <person name="Viehboeck T."/>
            <person name="Krause N."/>
            <person name="Rivera-Millot A."/>
            <person name="Nakamura A."/>
            <person name="Vischer N."/>
            <person name="VanNieuwenhze M."/>
            <person name="Brun Y."/>
            <person name="Cava F."/>
            <person name="Bulgheresi S."/>
            <person name="Veyrier F."/>
        </authorList>
    </citation>
    <scope>NUCLEOTIDE SEQUENCE [LARGE SCALE GENOMIC DNA]</scope>
    <source>
        <strain evidence="18 19">CCUG 63373m</strain>
    </source>
</reference>
<dbReference type="InterPro" id="IPR039426">
    <property type="entry name" value="TonB-dep_rcpt-like"/>
</dbReference>
<comment type="similarity">
    <text evidence="2 11 13">Belongs to the TonB-dependent receptor family.</text>
</comment>
<evidence type="ECO:0000259" key="16">
    <source>
        <dbReference type="Pfam" id="PF00593"/>
    </source>
</evidence>
<dbReference type="InterPro" id="IPR012910">
    <property type="entry name" value="Plug_dom"/>
</dbReference>
<sequence>MKNYPLKTIALCLSILWASPHVWANTAETGGDEAASKTELNAIVVEGMRNVRDAAGHDKVYEEDISSVYKGLQEIDTYRGTSPADLFKGMVGVQMGDARNSGGIDPNVRGIQGQGRVPVTVDGTEQAITVWRGYNGANNRNYIDPMLISSIRVEKGPSLNRSLQNSIGGGVEIRTLSIDDVVEKGKTYGVDVRFEASNNAVKERADYSQYIGKSVPDWAREKYGSKWIAGMTSVEAKQQRFNSFGHDQAYRIAAGIKQDKFDFLAAFAHRDRGNYFAGKGGVERYIGEESDQLIKGGYEVPNTSNKTQSILLKGTWRPSENQAVQLGYSRIRSDYGDIMPSRISGTMGLGDFYREYQDQRLLPQWPLSSVGLDAYYLNYSWKPQNPWLDVKAGIWTTRAKTTTQNSGGFPLDAKGQNPIVNSSLYTADNNRWGVNLSNKISLTDTLALTLAGNYQQEDLDSKDRWWKDPDQPDSFRSRPRQGTRKEYKFDFNFDWQPTEKLAISAGARWNGYSSFDKGLQQILNDKDDPNYNGYVMMMNARKTGYKLNYYTELTDPAVIAAFKEYEKDWRSSALENLGYYTGGCQSDSDSSRCINTDASNYGQLFHSIVWEMNANGKASRANNPFLNGEAQKNGWIRPEGALQALPIYDYSGANTQVDKRKASSGWSPVLSASYRLNDNHRIYGRWTQATRMPSLFESTVAFSAGFLGTQQIKPEKATNVEVGYVYDFRNLFDKQPASADIKLAWYRNSIKNPIDRDVNLFFIQVDKWETSGLELQARYDNGRFFTDIGASYTLKNRICDEDQAALYDPYQGRIPNCVEDGFRSGYIQNMQPPKYSFNWGVGGRFFNDKLELGSRLTHHAGWRNNGPKNFGELWPYYQNTFNDTIRWHSVTVWDAYARYRINKHITAEISGNNLTNRYYLDPLTRSEMPAPGRTLKFSLSGKF</sequence>
<dbReference type="EMBL" id="CP091508">
    <property type="protein sequence ID" value="UOO80941.1"/>
    <property type="molecule type" value="Genomic_DNA"/>
</dbReference>
<keyword evidence="5 11" id="KW-0812">Transmembrane</keyword>
<dbReference type="Gene3D" id="2.170.130.10">
    <property type="entry name" value="TonB-dependent receptor, plug domain"/>
    <property type="match status" value="1"/>
</dbReference>
<keyword evidence="19" id="KW-1185">Reference proteome</keyword>
<evidence type="ECO:0000256" key="11">
    <source>
        <dbReference type="PROSITE-ProRule" id="PRU01360"/>
    </source>
</evidence>
<dbReference type="Pfam" id="PF00593">
    <property type="entry name" value="TonB_dep_Rec_b-barrel"/>
    <property type="match status" value="1"/>
</dbReference>
<proteinExistence type="inferred from homology"/>
<feature type="domain" description="TonB-dependent receptor-like beta-barrel" evidence="16">
    <location>
        <begin position="471"/>
        <end position="914"/>
    </location>
</feature>
<feature type="domain" description="TonB-dependent receptor plug" evidence="17">
    <location>
        <begin position="73"/>
        <end position="169"/>
    </location>
</feature>
<feature type="signal peptide" evidence="15">
    <location>
        <begin position="1"/>
        <end position="24"/>
    </location>
</feature>